<evidence type="ECO:0000256" key="7">
    <source>
        <dbReference type="SAM" id="MobiDB-lite"/>
    </source>
</evidence>
<dbReference type="Proteomes" id="UP001212411">
    <property type="component" value="Chromosome 2"/>
</dbReference>
<dbReference type="InterPro" id="IPR034392">
    <property type="entry name" value="TatSF1-like_RRM1"/>
</dbReference>
<dbReference type="FunFam" id="3.30.70.330:FF:000105">
    <property type="entry name" value="HIV Tat-specific factor 1 homolog"/>
    <property type="match status" value="1"/>
</dbReference>
<evidence type="ECO:0000259" key="8">
    <source>
        <dbReference type="PROSITE" id="PS50102"/>
    </source>
</evidence>
<dbReference type="PANTHER" id="PTHR15608:SF0">
    <property type="entry name" value="HIV TAT-SPECIFIC FACTOR 1"/>
    <property type="match status" value="1"/>
</dbReference>
<dbReference type="GO" id="GO:0003723">
    <property type="term" value="F:RNA binding"/>
    <property type="evidence" value="ECO:0007669"/>
    <property type="project" value="UniProtKB-UniRule"/>
</dbReference>
<keyword evidence="3" id="KW-0677">Repeat</keyword>
<dbReference type="Pfam" id="PF00076">
    <property type="entry name" value="RRM_1"/>
    <property type="match status" value="2"/>
</dbReference>
<dbReference type="GO" id="GO:0000398">
    <property type="term" value="P:mRNA splicing, via spliceosome"/>
    <property type="evidence" value="ECO:0007669"/>
    <property type="project" value="InterPro"/>
</dbReference>
<gene>
    <name evidence="9" type="primary">uap2</name>
    <name evidence="9" type="ORF">SOMG_04024</name>
</gene>
<keyword evidence="2" id="KW-0507">mRNA processing</keyword>
<comment type="similarity">
    <text evidence="1">Belongs to the HTATSF1 family.</text>
</comment>
<feature type="compositionally biased region" description="Basic and acidic residues" evidence="7">
    <location>
        <begin position="57"/>
        <end position="77"/>
    </location>
</feature>
<keyword evidence="4 6" id="KW-0694">RNA-binding</keyword>
<evidence type="ECO:0000313" key="9">
    <source>
        <dbReference type="EMBL" id="WBW73505.1"/>
    </source>
</evidence>
<dbReference type="SMART" id="SM00360">
    <property type="entry name" value="RRM"/>
    <property type="match status" value="2"/>
</dbReference>
<protein>
    <submittedName>
        <fullName evidence="9">U2 snRNP-associated protein Uap2</fullName>
    </submittedName>
</protein>
<dbReference type="FunFam" id="3.30.70.330:FF:000329">
    <property type="entry name" value="splicing factor U2AF-associated protein 2"/>
    <property type="match status" value="1"/>
</dbReference>
<dbReference type="InterPro" id="IPR000504">
    <property type="entry name" value="RRM_dom"/>
</dbReference>
<evidence type="ECO:0000256" key="5">
    <source>
        <dbReference type="ARBA" id="ARBA00023187"/>
    </source>
</evidence>
<name>A0AAF0AWX2_9SCHI</name>
<dbReference type="GeneID" id="80877500"/>
<evidence type="ECO:0000313" key="10">
    <source>
        <dbReference type="Proteomes" id="UP001212411"/>
    </source>
</evidence>
<accession>A0AAF0AWX2</accession>
<dbReference type="CDD" id="cd12281">
    <property type="entry name" value="RRM1_TatSF1_like"/>
    <property type="match status" value="1"/>
</dbReference>
<feature type="region of interest" description="Disordered" evidence="7">
    <location>
        <begin position="46"/>
        <end position="104"/>
    </location>
</feature>
<dbReference type="Gene3D" id="3.30.70.330">
    <property type="match status" value="2"/>
</dbReference>
<dbReference type="SUPFAM" id="SSF54928">
    <property type="entry name" value="RNA-binding domain, RBD"/>
    <property type="match status" value="2"/>
</dbReference>
<dbReference type="RefSeq" id="XP_056037748.1">
    <property type="nucleotide sequence ID" value="XM_056182811.1"/>
</dbReference>
<dbReference type="PANTHER" id="PTHR15608">
    <property type="entry name" value="SPLICING FACTOR U2AF-ASSOCIATED PROTEIN 2"/>
    <property type="match status" value="1"/>
</dbReference>
<dbReference type="GO" id="GO:0005684">
    <property type="term" value="C:U2-type spliceosomal complex"/>
    <property type="evidence" value="ECO:0007669"/>
    <property type="project" value="TreeGrafter"/>
</dbReference>
<evidence type="ECO:0000256" key="4">
    <source>
        <dbReference type="ARBA" id="ARBA00022884"/>
    </source>
</evidence>
<feature type="compositionally biased region" description="Basic and acidic residues" evidence="7">
    <location>
        <begin position="95"/>
        <end position="104"/>
    </location>
</feature>
<evidence type="ECO:0000256" key="1">
    <source>
        <dbReference type="ARBA" id="ARBA00007747"/>
    </source>
</evidence>
<proteinExistence type="inferred from homology"/>
<dbReference type="PROSITE" id="PS50102">
    <property type="entry name" value="RRM"/>
    <property type="match status" value="2"/>
</dbReference>
<feature type="domain" description="RRM" evidence="8">
    <location>
        <begin position="112"/>
        <end position="200"/>
    </location>
</feature>
<sequence length="373" mass="43150">MSSQPVWDAQVQRWRCLGPQEQQLVYIDEEKSWKEYDFENKKFLGSFPVESNADDNSAEKGAEETSETISEKKREYPDESYSEEQQPDASVKRTKKEETSSNKDETLAPINKAIYVSGLPKDVTVSEVKEVFSKCGIIAENVDTGTPRIKLYTNEDGTYKGDALIVFFRSESIQLAEQLFDDTEFRLGSGVKMKVQEASIDYKKEKSVNRDVSDSVKKKVQRKRQQQLQKISSWGEVEEEVDEKRRKRFGKILVLKHIFTLKELDTQPELLLDLKEDITAEAEKCGRVTNVALYDQEPDGVVTIRFSNNEEAEECMRLMQGRYFDGRIVEASIYDGKTRFRKSGKQSFENDEDEEHRLERFASWLEKGEKDDQ</sequence>
<evidence type="ECO:0000256" key="3">
    <source>
        <dbReference type="ARBA" id="ARBA00022737"/>
    </source>
</evidence>
<keyword evidence="10" id="KW-1185">Reference proteome</keyword>
<dbReference type="InterPro" id="IPR012677">
    <property type="entry name" value="Nucleotide-bd_a/b_plait_sf"/>
</dbReference>
<dbReference type="KEGG" id="som:SOMG_04024"/>
<evidence type="ECO:0000256" key="2">
    <source>
        <dbReference type="ARBA" id="ARBA00022664"/>
    </source>
</evidence>
<feature type="domain" description="RRM" evidence="8">
    <location>
        <begin position="251"/>
        <end position="336"/>
    </location>
</feature>
<organism evidence="9 10">
    <name type="scientific">Schizosaccharomyces osmophilus</name>
    <dbReference type="NCBI Taxonomy" id="2545709"/>
    <lineage>
        <taxon>Eukaryota</taxon>
        <taxon>Fungi</taxon>
        <taxon>Dikarya</taxon>
        <taxon>Ascomycota</taxon>
        <taxon>Taphrinomycotina</taxon>
        <taxon>Schizosaccharomycetes</taxon>
        <taxon>Schizosaccharomycetales</taxon>
        <taxon>Schizosaccharomycetaceae</taxon>
        <taxon>Schizosaccharomyces</taxon>
    </lineage>
</organism>
<evidence type="ECO:0000256" key="6">
    <source>
        <dbReference type="PROSITE-ProRule" id="PRU00176"/>
    </source>
</evidence>
<dbReference type="InterPro" id="IPR035979">
    <property type="entry name" value="RBD_domain_sf"/>
</dbReference>
<keyword evidence="5" id="KW-0508">mRNA splicing</keyword>
<dbReference type="EMBL" id="CP115612">
    <property type="protein sequence ID" value="WBW73505.1"/>
    <property type="molecule type" value="Genomic_DNA"/>
</dbReference>
<reference evidence="9 10" key="1">
    <citation type="journal article" date="2023" name="G3 (Bethesda)">
        <title>A high-quality reference genome for the fission yeast Schizosaccharomyces osmophilus.</title>
        <authorList>
            <person name="Jia G.S."/>
            <person name="Zhang W.C."/>
            <person name="Liang Y."/>
            <person name="Liu X.H."/>
            <person name="Rhind N."/>
            <person name="Pidoux A."/>
            <person name="Brysch-Herzberg M."/>
            <person name="Du L.L."/>
        </authorList>
    </citation>
    <scope>NUCLEOTIDE SEQUENCE [LARGE SCALE GENOMIC DNA]</scope>
    <source>
        <strain evidence="9 10">CBS 15793</strain>
    </source>
</reference>
<dbReference type="AlphaFoldDB" id="A0AAF0AWX2"/>
<dbReference type="InterPro" id="IPR034393">
    <property type="entry name" value="TatSF1-like"/>
</dbReference>
<dbReference type="GO" id="GO:0005686">
    <property type="term" value="C:U2 snRNP"/>
    <property type="evidence" value="ECO:0007669"/>
    <property type="project" value="TreeGrafter"/>
</dbReference>